<dbReference type="EMBL" id="LNQE01000537">
    <property type="protein sequence ID" value="KUG26097.1"/>
    <property type="molecule type" value="Genomic_DNA"/>
</dbReference>
<dbReference type="Pfam" id="PF14121">
    <property type="entry name" value="Porin_10"/>
    <property type="match status" value="1"/>
</dbReference>
<comment type="subcellular location">
    <subcellularLocation>
        <location evidence="1">Cell outer membrane</location>
    </subcellularLocation>
</comment>
<protein>
    <recommendedName>
        <fullName evidence="5">TonB-dependent receptor</fullName>
    </recommendedName>
</protein>
<evidence type="ECO:0000256" key="2">
    <source>
        <dbReference type="ARBA" id="ARBA00023136"/>
    </source>
</evidence>
<keyword evidence="2" id="KW-0472">Membrane</keyword>
<organism evidence="4">
    <name type="scientific">hydrocarbon metagenome</name>
    <dbReference type="NCBI Taxonomy" id="938273"/>
    <lineage>
        <taxon>unclassified sequences</taxon>
        <taxon>metagenomes</taxon>
        <taxon>ecological metagenomes</taxon>
    </lineage>
</organism>
<dbReference type="InterPro" id="IPR036942">
    <property type="entry name" value="Beta-barrel_TonB_sf"/>
</dbReference>
<evidence type="ECO:0000256" key="1">
    <source>
        <dbReference type="ARBA" id="ARBA00004442"/>
    </source>
</evidence>
<reference evidence="4" key="1">
    <citation type="journal article" date="2015" name="Proc. Natl. Acad. Sci. U.S.A.">
        <title>Networks of energetic and metabolic interactions define dynamics in microbial communities.</title>
        <authorList>
            <person name="Embree M."/>
            <person name="Liu J.K."/>
            <person name="Al-Bassam M.M."/>
            <person name="Zengler K."/>
        </authorList>
    </citation>
    <scope>NUCLEOTIDE SEQUENCE</scope>
</reference>
<dbReference type="GO" id="GO:0009279">
    <property type="term" value="C:cell outer membrane"/>
    <property type="evidence" value="ECO:0007669"/>
    <property type="project" value="UniProtKB-SubCell"/>
</dbReference>
<dbReference type="InterPro" id="IPR025631">
    <property type="entry name" value="Porin_10"/>
</dbReference>
<proteinExistence type="predicted"/>
<evidence type="ECO:0000256" key="3">
    <source>
        <dbReference type="ARBA" id="ARBA00023237"/>
    </source>
</evidence>
<dbReference type="AlphaFoldDB" id="A0A0W8FZ54"/>
<accession>A0A0W8FZ54</accession>
<comment type="caution">
    <text evidence="4">The sequence shown here is derived from an EMBL/GenBank/DDBJ whole genome shotgun (WGS) entry which is preliminary data.</text>
</comment>
<dbReference type="SUPFAM" id="SSF56935">
    <property type="entry name" value="Porins"/>
    <property type="match status" value="1"/>
</dbReference>
<evidence type="ECO:0000313" key="4">
    <source>
        <dbReference type="EMBL" id="KUG26097.1"/>
    </source>
</evidence>
<name>A0A0W8FZ54_9ZZZZ</name>
<keyword evidence="3" id="KW-0998">Cell outer membrane</keyword>
<dbReference type="Gene3D" id="2.40.170.20">
    <property type="entry name" value="TonB-dependent receptor, beta-barrel domain"/>
    <property type="match status" value="1"/>
</dbReference>
<gene>
    <name evidence="4" type="ORF">ASZ90_004076</name>
</gene>
<sequence length="48" mass="5750">MFVAGTIRKNAIVYIVFENLFDEQYYVVPYYPIQPRGLRIGVAWEFFD</sequence>
<evidence type="ECO:0008006" key="5">
    <source>
        <dbReference type="Google" id="ProtNLM"/>
    </source>
</evidence>